<protein>
    <submittedName>
        <fullName evidence="1">Uncharacterized protein</fullName>
    </submittedName>
</protein>
<sequence length="53" mass="5725">MSLSNSICRPFKSMHRRNYLLYDPQARSGGGVSCGYDAYGPGSNLIGAADRLT</sequence>
<organism evidence="1 2">
    <name type="scientific">Protopolystoma xenopodis</name>
    <dbReference type="NCBI Taxonomy" id="117903"/>
    <lineage>
        <taxon>Eukaryota</taxon>
        <taxon>Metazoa</taxon>
        <taxon>Spiralia</taxon>
        <taxon>Lophotrochozoa</taxon>
        <taxon>Platyhelminthes</taxon>
        <taxon>Monogenea</taxon>
        <taxon>Polyopisthocotylea</taxon>
        <taxon>Polystomatidea</taxon>
        <taxon>Polystomatidae</taxon>
        <taxon>Protopolystoma</taxon>
    </lineage>
</organism>
<name>A0A448XNW7_9PLAT</name>
<dbReference type="AlphaFoldDB" id="A0A448XNW7"/>
<reference evidence="1" key="1">
    <citation type="submission" date="2018-11" db="EMBL/GenBank/DDBJ databases">
        <authorList>
            <consortium name="Pathogen Informatics"/>
        </authorList>
    </citation>
    <scope>NUCLEOTIDE SEQUENCE</scope>
</reference>
<evidence type="ECO:0000313" key="2">
    <source>
        <dbReference type="Proteomes" id="UP000784294"/>
    </source>
</evidence>
<gene>
    <name evidence="1" type="ORF">PXEA_LOCUS34777</name>
</gene>
<dbReference type="Proteomes" id="UP000784294">
    <property type="component" value="Unassembled WGS sequence"/>
</dbReference>
<accession>A0A448XNW7</accession>
<evidence type="ECO:0000313" key="1">
    <source>
        <dbReference type="EMBL" id="VEL41337.1"/>
    </source>
</evidence>
<comment type="caution">
    <text evidence="1">The sequence shown here is derived from an EMBL/GenBank/DDBJ whole genome shotgun (WGS) entry which is preliminary data.</text>
</comment>
<dbReference type="EMBL" id="CAAALY010268874">
    <property type="protein sequence ID" value="VEL41337.1"/>
    <property type="molecule type" value="Genomic_DNA"/>
</dbReference>
<keyword evidence="2" id="KW-1185">Reference proteome</keyword>
<proteinExistence type="predicted"/>